<dbReference type="STRING" id="945713.IALB_2749"/>
<dbReference type="PROSITE" id="PS51257">
    <property type="entry name" value="PROKAR_LIPOPROTEIN"/>
    <property type="match status" value="1"/>
</dbReference>
<dbReference type="AlphaFoldDB" id="I0AN95"/>
<dbReference type="KEGG" id="ial:IALB_2749"/>
<dbReference type="RefSeq" id="WP_014561593.1">
    <property type="nucleotide sequence ID" value="NC_017464.1"/>
</dbReference>
<reference evidence="1 2" key="1">
    <citation type="journal article" date="2012" name="Front. Microbiol.">
        <title>Complete genome of Ignavibacterium album, a metabolically versatile, flagellated, facultative anaerobe from the phylum Chlorobi.</title>
        <authorList>
            <person name="Liu Z."/>
            <person name="Frigaard N.-U."/>
            <person name="Vogl K."/>
            <person name="Iino T."/>
            <person name="Ohkuma M."/>
            <person name="Overmann J."/>
            <person name="Bryant D.A."/>
        </authorList>
    </citation>
    <scope>NUCLEOTIDE SEQUENCE [LARGE SCALE GENOMIC DNA]</scope>
    <source>
        <strain evidence="2">DSM 19864 / JCM 16511 / NBRC 101810 / Mat9-16</strain>
    </source>
</reference>
<organism evidence="1 2">
    <name type="scientific">Ignavibacterium album (strain DSM 19864 / JCM 16511 / NBRC 101810 / Mat9-16)</name>
    <dbReference type="NCBI Taxonomy" id="945713"/>
    <lineage>
        <taxon>Bacteria</taxon>
        <taxon>Pseudomonadati</taxon>
        <taxon>Ignavibacteriota</taxon>
        <taxon>Ignavibacteria</taxon>
        <taxon>Ignavibacteriales</taxon>
        <taxon>Ignavibacteriaceae</taxon>
        <taxon>Ignavibacterium</taxon>
    </lineage>
</organism>
<evidence type="ECO:0000313" key="2">
    <source>
        <dbReference type="Proteomes" id="UP000007394"/>
    </source>
</evidence>
<dbReference type="eggNOG" id="ENOG50336BW">
    <property type="taxonomic scope" value="Bacteria"/>
</dbReference>
<evidence type="ECO:0008006" key="3">
    <source>
        <dbReference type="Google" id="ProtNLM"/>
    </source>
</evidence>
<name>I0AN95_IGNAJ</name>
<proteinExistence type="predicted"/>
<evidence type="ECO:0000313" key="1">
    <source>
        <dbReference type="EMBL" id="AFH50452.1"/>
    </source>
</evidence>
<dbReference type="HOGENOM" id="CLU_859857_0_0_10"/>
<dbReference type="OrthoDB" id="186087at2"/>
<keyword evidence="2" id="KW-1185">Reference proteome</keyword>
<dbReference type="Proteomes" id="UP000007394">
    <property type="component" value="Chromosome"/>
</dbReference>
<dbReference type="EMBL" id="CP003418">
    <property type="protein sequence ID" value="AFH50452.1"/>
    <property type="molecule type" value="Genomic_DNA"/>
</dbReference>
<gene>
    <name evidence="1" type="ordered locus">IALB_2749</name>
</gene>
<sequence>MKTIFQGSVFILFTIFLSGCLQVETNVYVNKDGSGTIEETVMFKDEVIDMMKQFIMAFDSTQTEEFNLFKEEELISKASKYGEGVSYVSSEKLKSNGFEGAKVIYAFNDITKLNLSLISDDAVPSLGEDESTPTENEQIKFVLDKSSSQTKLKIILPSMKMDSEDETLNQKGNDSTFNDEFEKAKEMFTDMKMLLRIIPNDKIKQTDADFVQENKVTLMEMNMNSLLNKPELFKELSGNKVKSLDDFRKLVNSIEGFKVESKNEIQITF</sequence>
<protein>
    <recommendedName>
        <fullName evidence="3">Lipoprotein</fullName>
    </recommendedName>
</protein>
<accession>I0AN95</accession>